<sequence>MRRLLSLLTAAVLVSAAPANAQTTDASTLGVIGDVPYGAQQIAGFRTDIAEINADPFVDRVIHLGDIKDGSSRCDDDYFAARLADFQTFADSFIYTPGDNEWTDCHRANNGGYLPTERLDTIRRVFFPVHGRTLGAGAETVTYQSDAFPENIRWTQSGVTFADLHIVGSDDDQATWYGDRTENGVRKPETAEERALRTQEYTTRGAATLAWIDATFDAAERDGSAAVGLGLQANMGSQSAFAPINAKIAERATRFGKPVLLMEGDSHLFLVDRPAGMPANVTRFVVQGSTNTPRLWLRLHVDGTASQPFSCENVEYRTGKVSPCPAPLAPIATAKGTVGATVGATLALTLGGSATFGAFVPGVAADYTTTTTATVTSTAGDATLSVADPSSTHTGHLVNGEFVLPRALQAAAGGALADVGGVASPTTLRTYAGPVSNDVSTLSFRQAIGAGDALRTGTYAKTLTFTVSTTTP</sequence>
<protein>
    <recommendedName>
        <fullName evidence="4">Calcineurin-like phosphoesterase domain-containing protein</fullName>
    </recommendedName>
</protein>
<name>A0A9X3MP85_9ACTN</name>
<comment type="caution">
    <text evidence="2">The sequence shown here is derived from an EMBL/GenBank/DDBJ whole genome shotgun (WGS) entry which is preliminary data.</text>
</comment>
<proteinExistence type="predicted"/>
<evidence type="ECO:0008006" key="4">
    <source>
        <dbReference type="Google" id="ProtNLM"/>
    </source>
</evidence>
<evidence type="ECO:0000313" key="3">
    <source>
        <dbReference type="Proteomes" id="UP001149140"/>
    </source>
</evidence>
<gene>
    <name evidence="2" type="ORF">OM076_06305</name>
</gene>
<organism evidence="2 3">
    <name type="scientific">Solirubrobacter ginsenosidimutans</name>
    <dbReference type="NCBI Taxonomy" id="490573"/>
    <lineage>
        <taxon>Bacteria</taxon>
        <taxon>Bacillati</taxon>
        <taxon>Actinomycetota</taxon>
        <taxon>Thermoleophilia</taxon>
        <taxon>Solirubrobacterales</taxon>
        <taxon>Solirubrobacteraceae</taxon>
        <taxon>Solirubrobacter</taxon>
    </lineage>
</organism>
<dbReference type="AlphaFoldDB" id="A0A9X3MP85"/>
<keyword evidence="1" id="KW-0732">Signal</keyword>
<evidence type="ECO:0000313" key="2">
    <source>
        <dbReference type="EMBL" id="MDA0159867.1"/>
    </source>
</evidence>
<dbReference type="InterPro" id="IPR029052">
    <property type="entry name" value="Metallo-depent_PP-like"/>
</dbReference>
<dbReference type="Proteomes" id="UP001149140">
    <property type="component" value="Unassembled WGS sequence"/>
</dbReference>
<dbReference type="SUPFAM" id="SSF56300">
    <property type="entry name" value="Metallo-dependent phosphatases"/>
    <property type="match status" value="1"/>
</dbReference>
<dbReference type="RefSeq" id="WP_270038632.1">
    <property type="nucleotide sequence ID" value="NZ_JAPDOD010000003.1"/>
</dbReference>
<accession>A0A9X3MP85</accession>
<feature type="signal peptide" evidence="1">
    <location>
        <begin position="1"/>
        <end position="21"/>
    </location>
</feature>
<dbReference type="EMBL" id="JAPDOD010000003">
    <property type="protein sequence ID" value="MDA0159867.1"/>
    <property type="molecule type" value="Genomic_DNA"/>
</dbReference>
<reference evidence="2" key="1">
    <citation type="submission" date="2022-10" db="EMBL/GenBank/DDBJ databases">
        <title>The WGS of Solirubrobacter ginsenosidimutans DSM 21036.</title>
        <authorList>
            <person name="Jiang Z."/>
        </authorList>
    </citation>
    <scope>NUCLEOTIDE SEQUENCE</scope>
    <source>
        <strain evidence="2">DSM 21036</strain>
    </source>
</reference>
<feature type="chain" id="PRO_5040802842" description="Calcineurin-like phosphoesterase domain-containing protein" evidence="1">
    <location>
        <begin position="22"/>
        <end position="472"/>
    </location>
</feature>
<keyword evidence="3" id="KW-1185">Reference proteome</keyword>
<evidence type="ECO:0000256" key="1">
    <source>
        <dbReference type="SAM" id="SignalP"/>
    </source>
</evidence>